<feature type="region of interest" description="Disordered" evidence="1">
    <location>
        <begin position="333"/>
        <end position="445"/>
    </location>
</feature>
<keyword evidence="3" id="KW-1185">Reference proteome</keyword>
<organism evidence="2 3">
    <name type="scientific">Imhoffiella purpurea</name>
    <dbReference type="NCBI Taxonomy" id="1249627"/>
    <lineage>
        <taxon>Bacteria</taxon>
        <taxon>Pseudomonadati</taxon>
        <taxon>Pseudomonadota</taxon>
        <taxon>Gammaproteobacteria</taxon>
        <taxon>Chromatiales</taxon>
        <taxon>Chromatiaceae</taxon>
        <taxon>Imhoffiella</taxon>
    </lineage>
</organism>
<comment type="caution">
    <text evidence="2">The sequence shown here is derived from an EMBL/GenBank/DDBJ whole genome shotgun (WGS) entry which is preliminary data.</text>
</comment>
<accession>W9VHK8</accession>
<feature type="compositionally biased region" description="Basic residues" evidence="1">
    <location>
        <begin position="225"/>
        <end position="239"/>
    </location>
</feature>
<protein>
    <submittedName>
        <fullName evidence="2">LigA</fullName>
    </submittedName>
</protein>
<feature type="compositionally biased region" description="Basic and acidic residues" evidence="1">
    <location>
        <begin position="163"/>
        <end position="174"/>
    </location>
</feature>
<sequence>MDDRRPHRFRILSRRGRGGASRSAFVPQALHRARPCHLSGADRNTATLGGAAHSLASAGDPLSLAEGAQGGRGSGNALAPAWGRLRAGAAARRHSACGSRIPLRRRNRVHAPELRRPSADQRPLVCLHPGLGPVPDRLGRRLGLGAPQPPRPPRGRPGVSAAEPRHPAVAEQRRRLAAAPASDPLAAGDPRSGACDSGAPEVSVLHLRIARPMAAAHLGPDLRRGLQRRRRSDHHRSGMVHRSGIRLGHLARRPSPDHLRHRPCDRHPLELVVRRGRRLSDARSGRRLAGLSGAVDPDAEHASESGASALLALVPGPRRHHLWSAAAAHSARHLADRSAPGPDASDLHARPHPGALCQDADPAPGHGAGRLGARTRDAHSRRDGHPPQSLRSGGASDQAEAQCQPTAMARSADQDIRSTGSGHRDTFSGTHPAPDRDVRTRTGPT</sequence>
<gene>
    <name evidence="2" type="ORF">D779_0218</name>
</gene>
<feature type="region of interest" description="Disordered" evidence="1">
    <location>
        <begin position="108"/>
        <end position="197"/>
    </location>
</feature>
<feature type="region of interest" description="Disordered" evidence="1">
    <location>
        <begin position="1"/>
        <end position="30"/>
    </location>
</feature>
<feature type="compositionally biased region" description="Low complexity" evidence="1">
    <location>
        <begin position="177"/>
        <end position="190"/>
    </location>
</feature>
<feature type="compositionally biased region" description="Basic and acidic residues" evidence="1">
    <location>
        <begin position="433"/>
        <end position="445"/>
    </location>
</feature>
<feature type="compositionally biased region" description="Basic residues" evidence="1">
    <location>
        <begin position="1"/>
        <end position="17"/>
    </location>
</feature>
<dbReference type="AlphaFoldDB" id="W9VHK8"/>
<name>W9VHK8_9GAMM</name>
<evidence type="ECO:0000313" key="2">
    <source>
        <dbReference type="EMBL" id="EXJ16486.1"/>
    </source>
</evidence>
<dbReference type="Proteomes" id="UP000019460">
    <property type="component" value="Unassembled WGS sequence"/>
</dbReference>
<reference evidence="2 3" key="1">
    <citation type="submission" date="2012-11" db="EMBL/GenBank/DDBJ databases">
        <title>Genome assembly of Thiorhodococcus sp. AK35.</title>
        <authorList>
            <person name="Nupur N."/>
            <person name="Khatri I."/>
            <person name="Subramanian S."/>
            <person name="Pinnaka A."/>
        </authorList>
    </citation>
    <scope>NUCLEOTIDE SEQUENCE [LARGE SCALE GENOMIC DNA]</scope>
    <source>
        <strain evidence="2 3">AK35</strain>
    </source>
</reference>
<feature type="compositionally biased region" description="Low complexity" evidence="1">
    <location>
        <begin position="129"/>
        <end position="146"/>
    </location>
</feature>
<evidence type="ECO:0000313" key="3">
    <source>
        <dbReference type="Proteomes" id="UP000019460"/>
    </source>
</evidence>
<feature type="region of interest" description="Disordered" evidence="1">
    <location>
        <begin position="220"/>
        <end position="240"/>
    </location>
</feature>
<feature type="compositionally biased region" description="Basic and acidic residues" evidence="1">
    <location>
        <begin position="412"/>
        <end position="426"/>
    </location>
</feature>
<dbReference type="EMBL" id="AONC01000011">
    <property type="protein sequence ID" value="EXJ16486.1"/>
    <property type="molecule type" value="Genomic_DNA"/>
</dbReference>
<evidence type="ECO:0000256" key="1">
    <source>
        <dbReference type="SAM" id="MobiDB-lite"/>
    </source>
</evidence>
<proteinExistence type="predicted"/>
<feature type="compositionally biased region" description="Basic and acidic residues" evidence="1">
    <location>
        <begin position="374"/>
        <end position="385"/>
    </location>
</feature>
<feature type="compositionally biased region" description="Basic and acidic residues" evidence="1">
    <location>
        <begin position="110"/>
        <end position="119"/>
    </location>
</feature>